<accession>A0ABM6JQX6</accession>
<dbReference type="InterPro" id="IPR010295">
    <property type="entry name" value="DUF898"/>
</dbReference>
<feature type="transmembrane region" description="Helical" evidence="2">
    <location>
        <begin position="41"/>
        <end position="61"/>
    </location>
</feature>
<protein>
    <submittedName>
        <fullName evidence="3">Membrane protein</fullName>
    </submittedName>
</protein>
<evidence type="ECO:0000313" key="4">
    <source>
        <dbReference type="Proteomes" id="UP000191820"/>
    </source>
</evidence>
<dbReference type="RefSeq" id="WP_080917011.1">
    <property type="nucleotide sequence ID" value="NZ_CP020472.1"/>
</dbReference>
<feature type="transmembrane region" description="Helical" evidence="2">
    <location>
        <begin position="191"/>
        <end position="215"/>
    </location>
</feature>
<dbReference type="Proteomes" id="UP000191820">
    <property type="component" value="Chromosome"/>
</dbReference>
<dbReference type="EMBL" id="CP020472">
    <property type="protein sequence ID" value="ARD24053.1"/>
    <property type="molecule type" value="Genomic_DNA"/>
</dbReference>
<sequence>MSTIDSSQGSTASTASTSTISSDTSTTSTPFKFHGIGGEFFGIWIVNVLLTMVTFGIYSAWAKVRTNNYFYGNTELGGDRFEYLAKPMQILIGRIIAVFLLITWSVLSSTMPPVAVALAIIFMLAVPFLAVRNARFDARMTRFRNVRFDFAGSYGGAYINLLLKPIAAYIIVVAGGFGIGVVTRLMTDNPIAIGIAITAGVVFFFVAAIYSYAWVSAGMAQYLINGYRYGDKAFNAKLEINQYAKIAVTAIGLFFGAGLLFSVFAFAFGMMGSIVELIQSGASEEAFKNNASLIGMVFFGYFFMFILSMLIAAYVQVCVRNYVFSQTSINDDLQMTSTMKTSSFLFLVVTNLLLVMFTFGMGKAWADVRFAKYMAEVTAVEGNLDAFTAHDHNEQSSTAVADEVADAFDINIGIV</sequence>
<feature type="transmembrane region" description="Helical" evidence="2">
    <location>
        <begin position="246"/>
        <end position="271"/>
    </location>
</feature>
<keyword evidence="2" id="KW-1133">Transmembrane helix</keyword>
<dbReference type="Pfam" id="PF05987">
    <property type="entry name" value="DUF898"/>
    <property type="match status" value="1"/>
</dbReference>
<proteinExistence type="predicted"/>
<feature type="transmembrane region" description="Helical" evidence="2">
    <location>
        <begin position="291"/>
        <end position="315"/>
    </location>
</feature>
<evidence type="ECO:0000256" key="2">
    <source>
        <dbReference type="SAM" id="Phobius"/>
    </source>
</evidence>
<keyword evidence="2" id="KW-0812">Transmembrane</keyword>
<feature type="transmembrane region" description="Helical" evidence="2">
    <location>
        <begin position="344"/>
        <end position="366"/>
    </location>
</feature>
<evidence type="ECO:0000256" key="1">
    <source>
        <dbReference type="SAM" id="MobiDB-lite"/>
    </source>
</evidence>
<evidence type="ECO:0000313" key="3">
    <source>
        <dbReference type="EMBL" id="ARD24053.1"/>
    </source>
</evidence>
<feature type="region of interest" description="Disordered" evidence="1">
    <location>
        <begin position="1"/>
        <end position="27"/>
    </location>
</feature>
<keyword evidence="2" id="KW-0472">Membrane</keyword>
<gene>
    <name evidence="3" type="ORF">SJ2017_3819</name>
</gene>
<reference evidence="3 4" key="1">
    <citation type="submission" date="2017-03" db="EMBL/GenBank/DDBJ databases">
        <title>Genome sequencing of Shewanella japonica KCTC 22435.</title>
        <authorList>
            <person name="Kim K.M."/>
        </authorList>
    </citation>
    <scope>NUCLEOTIDE SEQUENCE [LARGE SCALE GENOMIC DNA]</scope>
    <source>
        <strain evidence="3 4">KCTC 22435</strain>
    </source>
</reference>
<organism evidence="3 4">
    <name type="scientific">Shewanella japonica</name>
    <dbReference type="NCBI Taxonomy" id="93973"/>
    <lineage>
        <taxon>Bacteria</taxon>
        <taxon>Pseudomonadati</taxon>
        <taxon>Pseudomonadota</taxon>
        <taxon>Gammaproteobacteria</taxon>
        <taxon>Alteromonadales</taxon>
        <taxon>Shewanellaceae</taxon>
        <taxon>Shewanella</taxon>
    </lineage>
</organism>
<name>A0ABM6JQX6_9GAMM</name>
<feature type="transmembrane region" description="Helical" evidence="2">
    <location>
        <begin position="90"/>
        <end position="107"/>
    </location>
</feature>
<feature type="transmembrane region" description="Helical" evidence="2">
    <location>
        <begin position="113"/>
        <end position="134"/>
    </location>
</feature>
<keyword evidence="4" id="KW-1185">Reference proteome</keyword>